<keyword evidence="1" id="KW-0732">Signal</keyword>
<protein>
    <submittedName>
        <fullName evidence="2">Uncharacterized protein</fullName>
    </submittedName>
</protein>
<proteinExistence type="predicted"/>
<feature type="signal peptide" evidence="1">
    <location>
        <begin position="1"/>
        <end position="19"/>
    </location>
</feature>
<gene>
    <name evidence="2" type="ORF">pipiens_018665</name>
</gene>
<comment type="caution">
    <text evidence="2">The sequence shown here is derived from an EMBL/GenBank/DDBJ whole genome shotgun (WGS) entry which is preliminary data.</text>
</comment>
<evidence type="ECO:0000313" key="3">
    <source>
        <dbReference type="Proteomes" id="UP001562425"/>
    </source>
</evidence>
<keyword evidence="3" id="KW-1185">Reference proteome</keyword>
<accession>A0ABD1CAM1</accession>
<organism evidence="2 3">
    <name type="scientific">Culex pipiens pipiens</name>
    <name type="common">Northern house mosquito</name>
    <dbReference type="NCBI Taxonomy" id="38569"/>
    <lineage>
        <taxon>Eukaryota</taxon>
        <taxon>Metazoa</taxon>
        <taxon>Ecdysozoa</taxon>
        <taxon>Arthropoda</taxon>
        <taxon>Hexapoda</taxon>
        <taxon>Insecta</taxon>
        <taxon>Pterygota</taxon>
        <taxon>Neoptera</taxon>
        <taxon>Endopterygota</taxon>
        <taxon>Diptera</taxon>
        <taxon>Nematocera</taxon>
        <taxon>Culicoidea</taxon>
        <taxon>Culicidae</taxon>
        <taxon>Culicinae</taxon>
        <taxon>Culicini</taxon>
        <taxon>Culex</taxon>
        <taxon>Culex</taxon>
    </lineage>
</organism>
<evidence type="ECO:0000313" key="2">
    <source>
        <dbReference type="EMBL" id="KAL1373429.1"/>
    </source>
</evidence>
<dbReference type="AlphaFoldDB" id="A0ABD1CAM1"/>
<dbReference type="Proteomes" id="UP001562425">
    <property type="component" value="Unassembled WGS sequence"/>
</dbReference>
<sequence>MAKLTLVALMAAVLAIIRACTFSPLDTDTGEPVSYDGTVESISLQYPTDENSEQQSALSTTITIKGCVRASIVRDATQLKVSVRSCNGTSLDYERELAEALGELETNRFGIFRKEQGLVKFFECLSSGGSFSFYLALEKQCSASNVCRVFASGRKELAISQFGLMRSFDARNMLPNGDNAGCLIGGQASAMIVGILVYVFQYKYVKSE</sequence>
<evidence type="ECO:0000256" key="1">
    <source>
        <dbReference type="SAM" id="SignalP"/>
    </source>
</evidence>
<reference evidence="2 3" key="1">
    <citation type="submission" date="2024-05" db="EMBL/GenBank/DDBJ databases">
        <title>Culex pipiens pipiens assembly and annotation.</title>
        <authorList>
            <person name="Alout H."/>
            <person name="Durand T."/>
        </authorList>
    </citation>
    <scope>NUCLEOTIDE SEQUENCE [LARGE SCALE GENOMIC DNA]</scope>
    <source>
        <strain evidence="2">HA-2024</strain>
        <tissue evidence="2">Whole body</tissue>
    </source>
</reference>
<dbReference type="EMBL" id="JBEHCU010014385">
    <property type="protein sequence ID" value="KAL1373429.1"/>
    <property type="molecule type" value="Genomic_DNA"/>
</dbReference>
<feature type="chain" id="PRO_5044789773" evidence="1">
    <location>
        <begin position="20"/>
        <end position="208"/>
    </location>
</feature>
<name>A0ABD1CAM1_CULPP</name>